<evidence type="ECO:0000313" key="1">
    <source>
        <dbReference type="EMBL" id="GAH05711.1"/>
    </source>
</evidence>
<proteinExistence type="predicted"/>
<reference evidence="1" key="1">
    <citation type="journal article" date="2014" name="Front. Microbiol.">
        <title>High frequency of phylogenetically diverse reductive dehalogenase-homologous genes in deep subseafloor sedimentary metagenomes.</title>
        <authorList>
            <person name="Kawai M."/>
            <person name="Futagami T."/>
            <person name="Toyoda A."/>
            <person name="Takaki Y."/>
            <person name="Nishi S."/>
            <person name="Hori S."/>
            <person name="Arai W."/>
            <person name="Tsubouchi T."/>
            <person name="Morono Y."/>
            <person name="Uchiyama I."/>
            <person name="Ito T."/>
            <person name="Fujiyama A."/>
            <person name="Inagaki F."/>
            <person name="Takami H."/>
        </authorList>
    </citation>
    <scope>NUCLEOTIDE SEQUENCE</scope>
    <source>
        <strain evidence="1">Expedition CK06-06</strain>
    </source>
</reference>
<sequence length="132" mass="15077">IANPMKKLKYDDKLDQDLLGYYLITNHAAQLICATKWIASFSRDEIPAQLKYIFINPMLTYIATLLKYRSGDPILNWGVTIIRGLCSKSIEFSKEFLAIDSTDFGIPNKNHFDKDLFLRMANGNLKLSKKLG</sequence>
<name>X1CBW4_9ZZZZ</name>
<protein>
    <submittedName>
        <fullName evidence="1">Uncharacterized protein</fullName>
    </submittedName>
</protein>
<gene>
    <name evidence="1" type="ORF">S01H4_63782</name>
</gene>
<feature type="non-terminal residue" evidence="1">
    <location>
        <position position="132"/>
    </location>
</feature>
<comment type="caution">
    <text evidence="1">The sequence shown here is derived from an EMBL/GenBank/DDBJ whole genome shotgun (WGS) entry which is preliminary data.</text>
</comment>
<dbReference type="AlphaFoldDB" id="X1CBW4"/>
<accession>X1CBW4</accession>
<dbReference type="EMBL" id="BART01038471">
    <property type="protein sequence ID" value="GAH05711.1"/>
    <property type="molecule type" value="Genomic_DNA"/>
</dbReference>
<feature type="non-terminal residue" evidence="1">
    <location>
        <position position="1"/>
    </location>
</feature>
<organism evidence="1">
    <name type="scientific">marine sediment metagenome</name>
    <dbReference type="NCBI Taxonomy" id="412755"/>
    <lineage>
        <taxon>unclassified sequences</taxon>
        <taxon>metagenomes</taxon>
        <taxon>ecological metagenomes</taxon>
    </lineage>
</organism>